<evidence type="ECO:0000313" key="2">
    <source>
        <dbReference type="EMBL" id="OWP03998.1"/>
    </source>
</evidence>
<protein>
    <submittedName>
        <fullName evidence="2">Uncharacterized protein</fullName>
    </submittedName>
</protein>
<sequence>MPPYGGNPRDPRVTGEMIHAYLQTYAEGHDLLRRTRFNTKLLVATGVTSIPYTPDFESLEHDPGIPIIHSRDVGMAFASLQDKGAEHFVVVGAAKSAYDVVYLLLSQQKRLFQRTPLGRWLGGLFWAFLDFVSGVHAGYNYGDHVRVSRPEIDRQRCIHSFRQVEAQVANILQRLLGGLGVVTLPDFWPTLYSKSLTIRRDQISFIRDRGVHLKSGSELAGHFGIFDATQKNLVGLPAYSKTNLARDSSPKTKPDGDGGLDWASYDPAASPAVDEYLARRSEAGPRSSPKGHVKPF</sequence>
<name>A0A218Z7N5_9HELO</name>
<dbReference type="InterPro" id="IPR036188">
    <property type="entry name" value="FAD/NAD-bd_sf"/>
</dbReference>
<evidence type="ECO:0000313" key="3">
    <source>
        <dbReference type="Proteomes" id="UP000242519"/>
    </source>
</evidence>
<dbReference type="Proteomes" id="UP000242519">
    <property type="component" value="Unassembled WGS sequence"/>
</dbReference>
<dbReference type="AlphaFoldDB" id="A0A218Z7N5"/>
<accession>A0A218Z7N5</accession>
<dbReference type="OrthoDB" id="2915840at2759"/>
<proteinExistence type="predicted"/>
<dbReference type="STRING" id="503106.A0A218Z7N5"/>
<evidence type="ECO:0000256" key="1">
    <source>
        <dbReference type="SAM" id="MobiDB-lite"/>
    </source>
</evidence>
<reference evidence="2 3" key="1">
    <citation type="submission" date="2017-04" db="EMBL/GenBank/DDBJ databases">
        <title>Draft genome sequence of Marssonina coronaria NL1: causal agent of apple blotch.</title>
        <authorList>
            <person name="Cheng Q."/>
        </authorList>
    </citation>
    <scope>NUCLEOTIDE SEQUENCE [LARGE SCALE GENOMIC DNA]</scope>
    <source>
        <strain evidence="2 3">NL1</strain>
    </source>
</reference>
<dbReference type="SUPFAM" id="SSF51905">
    <property type="entry name" value="FAD/NAD(P)-binding domain"/>
    <property type="match status" value="1"/>
</dbReference>
<feature type="region of interest" description="Disordered" evidence="1">
    <location>
        <begin position="243"/>
        <end position="296"/>
    </location>
</feature>
<dbReference type="InParanoid" id="A0A218Z7N5"/>
<dbReference type="Gene3D" id="3.50.50.60">
    <property type="entry name" value="FAD/NAD(P)-binding domain"/>
    <property type="match status" value="1"/>
</dbReference>
<organism evidence="2 3">
    <name type="scientific">Diplocarpon coronariae</name>
    <dbReference type="NCBI Taxonomy" id="2795749"/>
    <lineage>
        <taxon>Eukaryota</taxon>
        <taxon>Fungi</taxon>
        <taxon>Dikarya</taxon>
        <taxon>Ascomycota</taxon>
        <taxon>Pezizomycotina</taxon>
        <taxon>Leotiomycetes</taxon>
        <taxon>Helotiales</taxon>
        <taxon>Drepanopezizaceae</taxon>
        <taxon>Diplocarpon</taxon>
    </lineage>
</organism>
<keyword evidence="3" id="KW-1185">Reference proteome</keyword>
<comment type="caution">
    <text evidence="2">The sequence shown here is derived from an EMBL/GenBank/DDBJ whole genome shotgun (WGS) entry which is preliminary data.</text>
</comment>
<gene>
    <name evidence="2" type="ORF">B2J93_4562</name>
</gene>
<dbReference type="EMBL" id="MZNU01000153">
    <property type="protein sequence ID" value="OWP03998.1"/>
    <property type="molecule type" value="Genomic_DNA"/>
</dbReference>